<evidence type="ECO:0000313" key="10">
    <source>
        <dbReference type="EMBL" id="EDV20071.1"/>
    </source>
</evidence>
<protein>
    <recommendedName>
        <fullName evidence="7">Non-structural maintenance of chromosomes element 4</fullName>
    </recommendedName>
</protein>
<reference evidence="10 11" key="1">
    <citation type="journal article" date="2008" name="Nature">
        <title>The Trichoplax genome and the nature of placozoans.</title>
        <authorList>
            <person name="Srivastava M."/>
            <person name="Begovic E."/>
            <person name="Chapman J."/>
            <person name="Putnam N.H."/>
            <person name="Hellsten U."/>
            <person name="Kawashima T."/>
            <person name="Kuo A."/>
            <person name="Mitros T."/>
            <person name="Salamov A."/>
            <person name="Carpenter M.L."/>
            <person name="Signorovitch A.Y."/>
            <person name="Moreno M.A."/>
            <person name="Kamm K."/>
            <person name="Grimwood J."/>
            <person name="Schmutz J."/>
            <person name="Shapiro H."/>
            <person name="Grigoriev I.V."/>
            <person name="Buss L.W."/>
            <person name="Schierwater B."/>
            <person name="Dellaporta S.L."/>
            <person name="Rokhsar D.S."/>
        </authorList>
    </citation>
    <scope>NUCLEOTIDE SEQUENCE [LARGE SCALE GENOMIC DNA]</scope>
    <source>
        <strain evidence="10 11">Grell-BS-1999</strain>
    </source>
</reference>
<evidence type="ECO:0000256" key="7">
    <source>
        <dbReference type="RuleBase" id="RU365071"/>
    </source>
</evidence>
<evidence type="ECO:0000256" key="1">
    <source>
        <dbReference type="ARBA" id="ARBA00004123"/>
    </source>
</evidence>
<keyword evidence="6 7" id="KW-0539">Nucleus</keyword>
<dbReference type="eggNOG" id="KOG2866">
    <property type="taxonomic scope" value="Eukaryota"/>
</dbReference>
<evidence type="ECO:0000256" key="3">
    <source>
        <dbReference type="ARBA" id="ARBA00022763"/>
    </source>
</evidence>
<keyword evidence="3 7" id="KW-0227">DNA damage</keyword>
<dbReference type="Proteomes" id="UP000009022">
    <property type="component" value="Unassembled WGS sequence"/>
</dbReference>
<comment type="similarity">
    <text evidence="2 7">Belongs to the NSE4 family.</text>
</comment>
<dbReference type="PANTHER" id="PTHR16140">
    <property type="entry name" value="NON-STRUCTURAL MAINTENANCE OF CHROMOSOMES ELEMENT 4"/>
    <property type="match status" value="1"/>
</dbReference>
<dbReference type="InParanoid" id="B3SAY9"/>
<dbReference type="InterPro" id="IPR014854">
    <property type="entry name" value="Nse4_C"/>
</dbReference>
<dbReference type="Pfam" id="PF08743">
    <property type="entry name" value="Nse4_C"/>
    <property type="match status" value="1"/>
</dbReference>
<dbReference type="InterPro" id="IPR027786">
    <property type="entry name" value="Nse4/EID"/>
</dbReference>
<evidence type="ECO:0000259" key="9">
    <source>
        <dbReference type="Pfam" id="PF15412"/>
    </source>
</evidence>
<evidence type="ECO:0000256" key="2">
    <source>
        <dbReference type="ARBA" id="ARBA00008997"/>
    </source>
</evidence>
<dbReference type="PhylomeDB" id="B3SAY9"/>
<dbReference type="PANTHER" id="PTHR16140:SF0">
    <property type="entry name" value="NON-STRUCTURAL MAINTENANCE OF CHROMOSOMES ELEMENT 4"/>
    <property type="match status" value="1"/>
</dbReference>
<comment type="function">
    <text evidence="7">Component of the SMC5-SMC6 complex, that promotes sister chromatid alignment after DNA damage and facilitates double-stranded DNA breaks (DSBs) repair via homologous recombination between sister chromatids.</text>
</comment>
<dbReference type="Pfam" id="PF15412">
    <property type="entry name" value="Nse4-Nse3_bdg"/>
    <property type="match status" value="1"/>
</dbReference>
<dbReference type="GO" id="GO:0006281">
    <property type="term" value="P:DNA repair"/>
    <property type="evidence" value="ECO:0000318"/>
    <property type="project" value="GO_Central"/>
</dbReference>
<feature type="domain" description="Nse4/EID protein Nse3/MAGE-binding" evidence="9">
    <location>
        <begin position="69"/>
        <end position="119"/>
    </location>
</feature>
<gene>
    <name evidence="10" type="ORF">TRIADDRAFT_61430</name>
</gene>
<accession>B3SAY9</accession>
<comment type="subcellular location">
    <subcellularLocation>
        <location evidence="1 7">Nucleus</location>
    </subcellularLocation>
</comment>
<evidence type="ECO:0000256" key="6">
    <source>
        <dbReference type="ARBA" id="ARBA00023242"/>
    </source>
</evidence>
<evidence type="ECO:0000313" key="11">
    <source>
        <dbReference type="Proteomes" id="UP000009022"/>
    </source>
</evidence>
<dbReference type="EMBL" id="DS985263">
    <property type="protein sequence ID" value="EDV20071.1"/>
    <property type="molecule type" value="Genomic_DNA"/>
</dbReference>
<dbReference type="KEGG" id="tad:TRIADDRAFT_61430"/>
<name>B3SAY9_TRIAD</name>
<organism evidence="10 11">
    <name type="scientific">Trichoplax adhaerens</name>
    <name type="common">Trichoplax reptans</name>
    <dbReference type="NCBI Taxonomy" id="10228"/>
    <lineage>
        <taxon>Eukaryota</taxon>
        <taxon>Metazoa</taxon>
        <taxon>Placozoa</taxon>
        <taxon>Uniplacotomia</taxon>
        <taxon>Trichoplacea</taxon>
        <taxon>Trichoplacidae</taxon>
        <taxon>Trichoplax</taxon>
    </lineage>
</organism>
<evidence type="ECO:0000259" key="8">
    <source>
        <dbReference type="Pfam" id="PF08743"/>
    </source>
</evidence>
<dbReference type="CTD" id="6758613"/>
<proteinExistence type="inferred from homology"/>
<dbReference type="RefSeq" id="XP_002117455.1">
    <property type="nucleotide sequence ID" value="XM_002117419.1"/>
</dbReference>
<feature type="domain" description="Non-structural maintenance of chromosome element 4 C-terminal" evidence="8">
    <location>
        <begin position="180"/>
        <end position="236"/>
    </location>
</feature>
<dbReference type="STRING" id="10228.B3SAY9"/>
<evidence type="ECO:0000256" key="5">
    <source>
        <dbReference type="ARBA" id="ARBA00023204"/>
    </source>
</evidence>
<keyword evidence="4 7" id="KW-0233">DNA recombination</keyword>
<comment type="subunit">
    <text evidence="7">Component of the SMC5-SMC6 complex.</text>
</comment>
<dbReference type="AlphaFoldDB" id="B3SAY9"/>
<dbReference type="GO" id="GO:0005634">
    <property type="term" value="C:nucleus"/>
    <property type="evidence" value="ECO:0000318"/>
    <property type="project" value="GO_Central"/>
</dbReference>
<dbReference type="GO" id="GO:0030915">
    <property type="term" value="C:Smc5-Smc6 complex"/>
    <property type="evidence" value="ECO:0000318"/>
    <property type="project" value="GO_Central"/>
</dbReference>
<sequence length="240" mass="27385">MSESSVKQNDSIEDEQYRRLRQEYRSMIEHVEQNMEQYAQPGSSGIKETLEKAANLIRGVNRTREAVLDSQLLVAASKIARKQAQNVSNEGNVFDTDAFINTLKTYLSPHNFNHSVSDSQEMPLDWAKLGRRCLRCFRSVPAVNTMYGPAKIQPRVKKQSNRSSRKEAVIPNAVVRPKEDGKVKITVENNIPKIVPLQTVDRSESENCNKKQTVISLDHNTWQELISSFKIDRCLITPRE</sequence>
<dbReference type="GeneID" id="6758613"/>
<evidence type="ECO:0000256" key="4">
    <source>
        <dbReference type="ARBA" id="ARBA00023172"/>
    </source>
</evidence>
<keyword evidence="5 7" id="KW-0234">DNA repair</keyword>
<dbReference type="InterPro" id="IPR029225">
    <property type="entry name" value="Nse4_Nse3-bd"/>
</dbReference>
<dbReference type="HOGENOM" id="CLU_041037_3_1_1"/>
<keyword evidence="11" id="KW-1185">Reference proteome</keyword>
<dbReference type="OrthoDB" id="361242at2759"/>
<dbReference type="FunCoup" id="B3SAY9">
    <property type="interactions" value="1532"/>
</dbReference>
<dbReference type="GO" id="GO:0006310">
    <property type="term" value="P:DNA recombination"/>
    <property type="evidence" value="ECO:0007669"/>
    <property type="project" value="UniProtKB-UniRule"/>
</dbReference>